<protein>
    <submittedName>
        <fullName evidence="7">Oidioi.mRNA.OKI2018_I69.XSR.g15073.t1.cds</fullName>
    </submittedName>
</protein>
<dbReference type="SUPFAM" id="SSF48652">
    <property type="entry name" value="Tetraspanin"/>
    <property type="match status" value="1"/>
</dbReference>
<sequence length="603" mass="67049">MSEISDNVSKAANTMSEVPTITSISGPLSPDEPGLSISEFSDFQSAIEDVSARGPSVKSTVSNIEKKNPPPVQNKNDNQSEEASSVRARSIEIVDPQAIMSEGAQREHLNRSIEIQSALPVRTLGRQSAPEQKPEIDAEQINNSPFNVMLNEEDYGDMSNEEVMAALRQMATNAMAQAANKAATQEVLGRAVSSNQEQEEEEVVLPIIEVTKPKLSVERQIQVHDDVIVEKEEPEVVEVVISNVQFDEQVLNDETEKVDLSLPDVFPGAEPASGEFDISKLTRTMTMNSQKRLISAETMQAKAEEDSKSALKKMKKEIHIKQSYRNPGCCVAFFRFVVTAFNFLAMICGVVLLVLGVMGQIKFHTAKMKTENVITDPSFILLVAALISIVVSFNGGFGFFRGNVIMMRFFGWMLTAIFLCIFIGGIIVWAMAETIQDKIKQLYFHFIKMRVSNTGSSFFALETVESYFRCCGVLSRADYAVQSLGFCDAKEIHLNKCAPPSSCCPSGLECDMTEAYEVGCVKKMARWTSDNTATLAGLWVLIWVVIVFEIVAVAHSVRRLNLQSRWQKLYGHLEEEEKLRARIAKKQKQLTQIEMDVHVQDIG</sequence>
<reference evidence="7 8" key="1">
    <citation type="submission" date="2021-04" db="EMBL/GenBank/DDBJ databases">
        <authorList>
            <person name="Bliznina A."/>
        </authorList>
    </citation>
    <scope>NUCLEOTIDE SEQUENCE [LARGE SCALE GENOMIC DNA]</scope>
</reference>
<dbReference type="InterPro" id="IPR008952">
    <property type="entry name" value="Tetraspanin_EC2_sf"/>
</dbReference>
<gene>
    <name evidence="7" type="ORF">OKIOD_LOCUS6631</name>
</gene>
<proteinExistence type="predicted"/>
<dbReference type="CDD" id="cd03127">
    <property type="entry name" value="tetraspanin_LEL"/>
    <property type="match status" value="1"/>
</dbReference>
<evidence type="ECO:0000256" key="5">
    <source>
        <dbReference type="SAM" id="MobiDB-lite"/>
    </source>
</evidence>
<feature type="region of interest" description="Disordered" evidence="5">
    <location>
        <begin position="1"/>
        <end position="89"/>
    </location>
</feature>
<keyword evidence="2 6" id="KW-0812">Transmembrane</keyword>
<dbReference type="EMBL" id="OU015569">
    <property type="protein sequence ID" value="CAG5097430.1"/>
    <property type="molecule type" value="Genomic_DNA"/>
</dbReference>
<evidence type="ECO:0000256" key="1">
    <source>
        <dbReference type="ARBA" id="ARBA00004141"/>
    </source>
</evidence>
<dbReference type="PANTHER" id="PTHR19282:SF431">
    <property type="entry name" value="TETRASPANIN 26A, ISOFORM B-RELATED"/>
    <property type="match status" value="1"/>
</dbReference>
<evidence type="ECO:0000256" key="3">
    <source>
        <dbReference type="ARBA" id="ARBA00022989"/>
    </source>
</evidence>
<feature type="compositionally biased region" description="Polar residues" evidence="5">
    <location>
        <begin position="73"/>
        <end position="83"/>
    </location>
</feature>
<dbReference type="Proteomes" id="UP001158576">
    <property type="component" value="Chromosome XSR"/>
</dbReference>
<feature type="region of interest" description="Disordered" evidence="5">
    <location>
        <begin position="121"/>
        <end position="141"/>
    </location>
</feature>
<evidence type="ECO:0000256" key="2">
    <source>
        <dbReference type="ARBA" id="ARBA00022692"/>
    </source>
</evidence>
<keyword evidence="4 6" id="KW-0472">Membrane</keyword>
<feature type="transmembrane region" description="Helical" evidence="6">
    <location>
        <begin position="332"/>
        <end position="358"/>
    </location>
</feature>
<dbReference type="Gene3D" id="1.10.1450.10">
    <property type="entry name" value="Tetraspanin"/>
    <property type="match status" value="1"/>
</dbReference>
<dbReference type="PANTHER" id="PTHR19282">
    <property type="entry name" value="TETRASPANIN"/>
    <property type="match status" value="1"/>
</dbReference>
<keyword evidence="3 6" id="KW-1133">Transmembrane helix</keyword>
<evidence type="ECO:0000256" key="6">
    <source>
        <dbReference type="SAM" id="Phobius"/>
    </source>
</evidence>
<evidence type="ECO:0000313" key="7">
    <source>
        <dbReference type="EMBL" id="CAG5097430.1"/>
    </source>
</evidence>
<organism evidence="7 8">
    <name type="scientific">Oikopleura dioica</name>
    <name type="common">Tunicate</name>
    <dbReference type="NCBI Taxonomy" id="34765"/>
    <lineage>
        <taxon>Eukaryota</taxon>
        <taxon>Metazoa</taxon>
        <taxon>Chordata</taxon>
        <taxon>Tunicata</taxon>
        <taxon>Appendicularia</taxon>
        <taxon>Copelata</taxon>
        <taxon>Oikopleuridae</taxon>
        <taxon>Oikopleura</taxon>
    </lineage>
</organism>
<comment type="subcellular location">
    <subcellularLocation>
        <location evidence="1">Membrane</location>
        <topology evidence="1">Multi-pass membrane protein</topology>
    </subcellularLocation>
</comment>
<dbReference type="PRINTS" id="PR00259">
    <property type="entry name" value="TMFOUR"/>
</dbReference>
<evidence type="ECO:0000256" key="4">
    <source>
        <dbReference type="ARBA" id="ARBA00023136"/>
    </source>
</evidence>
<keyword evidence="8" id="KW-1185">Reference proteome</keyword>
<name>A0ABN7SFN0_OIKDI</name>
<dbReference type="InterPro" id="IPR018499">
    <property type="entry name" value="Tetraspanin/Peripherin"/>
</dbReference>
<feature type="transmembrane region" description="Helical" evidence="6">
    <location>
        <begin position="532"/>
        <end position="554"/>
    </location>
</feature>
<feature type="compositionally biased region" description="Polar residues" evidence="5">
    <location>
        <begin position="1"/>
        <end position="26"/>
    </location>
</feature>
<feature type="transmembrane region" description="Helical" evidence="6">
    <location>
        <begin position="409"/>
        <end position="432"/>
    </location>
</feature>
<feature type="transmembrane region" description="Helical" evidence="6">
    <location>
        <begin position="379"/>
        <end position="397"/>
    </location>
</feature>
<evidence type="ECO:0000313" key="8">
    <source>
        <dbReference type="Proteomes" id="UP001158576"/>
    </source>
</evidence>
<accession>A0ABN7SFN0</accession>
<dbReference type="Pfam" id="PF00335">
    <property type="entry name" value="Tetraspanin"/>
    <property type="match status" value="1"/>
</dbReference>